<accession>A0A3S5YAF0</accession>
<proteinExistence type="predicted"/>
<evidence type="ECO:0000313" key="2">
    <source>
        <dbReference type="EMBL" id="CBH49526.1"/>
    </source>
</evidence>
<protein>
    <recommendedName>
        <fullName evidence="4">Alpha/beta hydrolase</fullName>
    </recommendedName>
</protein>
<feature type="compositionally biased region" description="Basic and acidic residues" evidence="1">
    <location>
        <begin position="276"/>
        <end position="290"/>
    </location>
</feature>
<organism evidence="2">
    <name type="scientific">Rhodococcus hoagii (strain 103S)</name>
    <name type="common">Rhodococcus equi</name>
    <dbReference type="NCBI Taxonomy" id="685727"/>
    <lineage>
        <taxon>Bacteria</taxon>
        <taxon>Bacillati</taxon>
        <taxon>Actinomycetota</taxon>
        <taxon>Actinomycetes</taxon>
        <taxon>Mycobacteriales</taxon>
        <taxon>Nocardiaceae</taxon>
        <taxon>Prescottella</taxon>
    </lineage>
</organism>
<feature type="region of interest" description="Disordered" evidence="1">
    <location>
        <begin position="271"/>
        <end position="290"/>
    </location>
</feature>
<gene>
    <name evidence="2" type="ordered locus">REQ_35370</name>
</gene>
<dbReference type="Proteomes" id="UP001154400">
    <property type="component" value="Chromosome"/>
</dbReference>
<dbReference type="EMBL" id="FN563149">
    <property type="protein sequence ID" value="CBH49526.1"/>
    <property type="molecule type" value="Genomic_DNA"/>
</dbReference>
<dbReference type="KEGG" id="req:REQ_35370"/>
<sequence length="308" mass="31727">MWSELGLRSDNVTPVAQTPKSLVSKLSKRGPHKVLRGDLALAGQPGVVYTPAEGFNLPAVAFGHDWMVGPDNYAGTFEHLASWGIVVAAPGTERGPVPSHLGLAADLVTALDICTGVRLGSGRISVQPERLAVAGHGMGAGAAVLAAAQHTTIKAVAALFPSPTAPSSAVAAGRVSAAGLILAGAKDVDSLNSDALALDDAWRGSTLLRVVDKASDSGLVEGRRLLGFLGVGGSERRTQRVTRAMLTGFLLHRLTGDKAYAAFADPDAHFPGTHPAVREDAEHDGHPLDPRELAAHRAGTQAGRLLGG</sequence>
<evidence type="ECO:0000313" key="3">
    <source>
        <dbReference type="Proteomes" id="UP000006892"/>
    </source>
</evidence>
<dbReference type="AlphaFoldDB" id="A0A3S5YAF0"/>
<name>A0A3S5YAF0_RHOH1</name>
<reference evidence="2" key="1">
    <citation type="journal article" date="2010" name="PLoS Genet.">
        <title>The genome of a pathogenic rhodococcus: cooptive virulence underpinned by key gene acquisitions.</title>
        <authorList>
            <person name="Letek M."/>
            <person name="Gonzalez P."/>
            <person name="Macarthur I."/>
            <person name="Rodriguez H."/>
            <person name="Freeman T.C."/>
            <person name="Valero-Rello A."/>
            <person name="Blanco M."/>
            <person name="Buckley T."/>
            <person name="Cherevach I."/>
            <person name="Fahey R."/>
            <person name="Hapeshi A."/>
            <person name="Holdstock J."/>
            <person name="Leadon D."/>
            <person name="Navas J."/>
            <person name="Ocampo A."/>
            <person name="Quail M.A."/>
            <person name="Sanders M."/>
            <person name="Scortti M.M."/>
            <person name="Prescott J.F."/>
            <person name="Fogarty U."/>
            <person name="Meijer W.G."/>
            <person name="Parkhill J."/>
            <person name="Bentley S.D."/>
            <person name="Vazquez-Boland J.A."/>
        </authorList>
    </citation>
    <scope>NUCLEOTIDE SEQUENCE [LARGE SCALE GENOMIC DNA]</scope>
    <source>
        <strain evidence="2 3">103S</strain>
    </source>
</reference>
<dbReference type="PANTHER" id="PTHR33428:SF14">
    <property type="entry name" value="CARBOXYLESTERASE TYPE B DOMAIN-CONTAINING PROTEIN"/>
    <property type="match status" value="1"/>
</dbReference>
<evidence type="ECO:0000256" key="1">
    <source>
        <dbReference type="SAM" id="MobiDB-lite"/>
    </source>
</evidence>
<dbReference type="InterPro" id="IPR029058">
    <property type="entry name" value="AB_hydrolase_fold"/>
</dbReference>
<evidence type="ECO:0008006" key="4">
    <source>
        <dbReference type="Google" id="ProtNLM"/>
    </source>
</evidence>
<dbReference type="Gene3D" id="3.40.50.1820">
    <property type="entry name" value="alpha/beta hydrolase"/>
    <property type="match status" value="1"/>
</dbReference>
<dbReference type="SUPFAM" id="SSF53474">
    <property type="entry name" value="alpha/beta-Hydrolases"/>
    <property type="match status" value="1"/>
</dbReference>
<dbReference type="PANTHER" id="PTHR33428">
    <property type="entry name" value="CHLOROPHYLLASE-2, CHLOROPLASTIC"/>
    <property type="match status" value="1"/>
</dbReference>